<gene>
    <name evidence="1" type="ORF">MHBO_000127</name>
</gene>
<name>A0ABV2AEG4_9EUKA</name>
<dbReference type="InterPro" id="IPR036915">
    <property type="entry name" value="Cyclin-like_sf"/>
</dbReference>
<sequence length="271" mass="31181">MADALAFGTQTNWILEKIDLAKLRERKQKEKLEKVLDKTKEEKVIFPTVKEISILLKAYEEQLWALCEHLNLPLIVKLNAITYFKRFYLRNSAIGTDIEMNLVTALTVANKTGEYWLSLDKIASTVSKSKTEILKNEIPFLEGIKYNLLVHHPHSSLEILLSKSRKNMENMDAFTEKAINFLTCCYKSDIIFLYKPTCLAVAAFFCSAKKVSVGLMDKCKKIVEDLAGKSQFEELVKASNQIIEYFENENVADIKNLKRIRKKLSKINKNF</sequence>
<accession>A0ABV2AEG4</accession>
<evidence type="ECO:0000313" key="1">
    <source>
        <dbReference type="EMBL" id="MES1918109.1"/>
    </source>
</evidence>
<dbReference type="SUPFAM" id="SSF47954">
    <property type="entry name" value="Cyclin-like"/>
    <property type="match status" value="2"/>
</dbReference>
<proteinExistence type="predicted"/>
<dbReference type="PANTHER" id="PTHR10026">
    <property type="entry name" value="CYCLIN"/>
    <property type="match status" value="1"/>
</dbReference>
<keyword evidence="2" id="KW-1185">Reference proteome</keyword>
<comment type="caution">
    <text evidence="1">The sequence shown here is derived from an EMBL/GenBank/DDBJ whole genome shotgun (WGS) entry which is preliminary data.</text>
</comment>
<reference evidence="1 2" key="1">
    <citation type="journal article" date="2024" name="BMC Biol.">
        <title>Comparative genomics of Ascetosporea gives new insight into the evolutionary basis for animal parasitism in Rhizaria.</title>
        <authorList>
            <person name="Hiltunen Thoren M."/>
            <person name="Onut-Brannstrom I."/>
            <person name="Alfjorden A."/>
            <person name="Peckova H."/>
            <person name="Swords F."/>
            <person name="Hooper C."/>
            <person name="Holzer A.S."/>
            <person name="Bass D."/>
            <person name="Burki F."/>
        </authorList>
    </citation>
    <scope>NUCLEOTIDE SEQUENCE [LARGE SCALE GENOMIC DNA]</scope>
    <source>
        <strain evidence="1">20-A016</strain>
    </source>
</reference>
<dbReference type="PIRSF" id="PIRSF028758">
    <property type="entry name" value="Cyclin, C/H/G types"/>
    <property type="match status" value="1"/>
</dbReference>
<dbReference type="EMBL" id="JBDODL010000016">
    <property type="protein sequence ID" value="MES1918109.1"/>
    <property type="molecule type" value="Genomic_DNA"/>
</dbReference>
<organism evidence="1 2">
    <name type="scientific">Bonamia ostreae</name>
    <dbReference type="NCBI Taxonomy" id="126728"/>
    <lineage>
        <taxon>Eukaryota</taxon>
        <taxon>Sar</taxon>
        <taxon>Rhizaria</taxon>
        <taxon>Endomyxa</taxon>
        <taxon>Ascetosporea</taxon>
        <taxon>Haplosporida</taxon>
        <taxon>Bonamia</taxon>
    </lineage>
</organism>
<dbReference type="Proteomes" id="UP001439008">
    <property type="component" value="Unassembled WGS sequence"/>
</dbReference>
<dbReference type="Gene3D" id="1.10.472.10">
    <property type="entry name" value="Cyclin-like"/>
    <property type="match status" value="2"/>
</dbReference>
<evidence type="ECO:0000313" key="2">
    <source>
        <dbReference type="Proteomes" id="UP001439008"/>
    </source>
</evidence>
<dbReference type="InterPro" id="IPR043198">
    <property type="entry name" value="Cyclin/Ssn8"/>
</dbReference>
<protein>
    <recommendedName>
        <fullName evidence="3">Cyclin H</fullName>
    </recommendedName>
</protein>
<evidence type="ECO:0008006" key="3">
    <source>
        <dbReference type="Google" id="ProtNLM"/>
    </source>
</evidence>